<dbReference type="InterPro" id="IPR013154">
    <property type="entry name" value="ADH-like_N"/>
</dbReference>
<dbReference type="InterPro" id="IPR047109">
    <property type="entry name" value="CAD-like"/>
</dbReference>
<evidence type="ECO:0000256" key="2">
    <source>
        <dbReference type="ARBA" id="ARBA00022723"/>
    </source>
</evidence>
<dbReference type="GeneID" id="43585439"/>
<dbReference type="PANTHER" id="PTHR42683">
    <property type="entry name" value="ALDEHYDE REDUCTASE"/>
    <property type="match status" value="1"/>
</dbReference>
<evidence type="ECO:0000256" key="3">
    <source>
        <dbReference type="ARBA" id="ARBA00022833"/>
    </source>
</evidence>
<reference evidence="5" key="2">
    <citation type="submission" date="2024-01" db="EMBL/GenBank/DDBJ databases">
        <title>Comparative genomics of Cryptococcus and Kwoniella reveals pathogenesis evolution and contrasting modes of karyotype evolution via chromosome fusion or intercentromeric recombination.</title>
        <authorList>
            <person name="Coelho M.A."/>
            <person name="David-Palma M."/>
            <person name="Shea T."/>
            <person name="Bowers K."/>
            <person name="McGinley-Smith S."/>
            <person name="Mohammad A.W."/>
            <person name="Gnirke A."/>
            <person name="Yurkov A.M."/>
            <person name="Nowrousian M."/>
            <person name="Sun S."/>
            <person name="Cuomo C.A."/>
            <person name="Heitman J."/>
        </authorList>
    </citation>
    <scope>NUCLEOTIDE SEQUENCE</scope>
    <source>
        <strain evidence="5">CBS 12478</strain>
    </source>
</reference>
<keyword evidence="6" id="KW-1185">Reference proteome</keyword>
<organism evidence="5 6">
    <name type="scientific">Kwoniella shandongensis</name>
    <dbReference type="NCBI Taxonomy" id="1734106"/>
    <lineage>
        <taxon>Eukaryota</taxon>
        <taxon>Fungi</taxon>
        <taxon>Dikarya</taxon>
        <taxon>Basidiomycota</taxon>
        <taxon>Agaricomycotina</taxon>
        <taxon>Tremellomycetes</taxon>
        <taxon>Tremellales</taxon>
        <taxon>Cryptococcaceae</taxon>
        <taxon>Kwoniella</taxon>
    </lineage>
</organism>
<dbReference type="SUPFAM" id="SSF50129">
    <property type="entry name" value="GroES-like"/>
    <property type="match status" value="1"/>
</dbReference>
<dbReference type="KEGG" id="ksn:43585439"/>
<dbReference type="Pfam" id="PF08240">
    <property type="entry name" value="ADH_N"/>
    <property type="match status" value="1"/>
</dbReference>
<evidence type="ECO:0000313" key="6">
    <source>
        <dbReference type="Proteomes" id="UP000322225"/>
    </source>
</evidence>
<dbReference type="Pfam" id="PF00107">
    <property type="entry name" value="ADH_zinc_N"/>
    <property type="match status" value="1"/>
</dbReference>
<dbReference type="InterPro" id="IPR011032">
    <property type="entry name" value="GroES-like_sf"/>
</dbReference>
<dbReference type="Proteomes" id="UP000322225">
    <property type="component" value="Chromosome 5"/>
</dbReference>
<keyword evidence="2" id="KW-0479">Metal-binding</keyword>
<dbReference type="InterPro" id="IPR013149">
    <property type="entry name" value="ADH-like_C"/>
</dbReference>
<dbReference type="GO" id="GO:0016616">
    <property type="term" value="F:oxidoreductase activity, acting on the CH-OH group of donors, NAD or NADP as acceptor"/>
    <property type="evidence" value="ECO:0007669"/>
    <property type="project" value="InterPro"/>
</dbReference>
<dbReference type="RefSeq" id="XP_031864226.1">
    <property type="nucleotide sequence ID" value="XM_032001336.1"/>
</dbReference>
<dbReference type="OrthoDB" id="1879366at2759"/>
<name>A0A5M6C830_9TREE</name>
<dbReference type="SUPFAM" id="SSF51735">
    <property type="entry name" value="NAD(P)-binding Rossmann-fold domains"/>
    <property type="match status" value="1"/>
</dbReference>
<dbReference type="InterPro" id="IPR020843">
    <property type="entry name" value="ER"/>
</dbReference>
<evidence type="ECO:0000256" key="4">
    <source>
        <dbReference type="ARBA" id="ARBA00023002"/>
    </source>
</evidence>
<dbReference type="AlphaFoldDB" id="A0A5M6C830"/>
<dbReference type="EMBL" id="CP144055">
    <property type="protein sequence ID" value="WWD18498.1"/>
    <property type="molecule type" value="Genomic_DNA"/>
</dbReference>
<reference evidence="5" key="1">
    <citation type="submission" date="2017-08" db="EMBL/GenBank/DDBJ databases">
        <authorList>
            <person name="Cuomo C."/>
            <person name="Billmyre B."/>
            <person name="Heitman J."/>
        </authorList>
    </citation>
    <scope>NUCLEOTIDE SEQUENCE</scope>
    <source>
        <strain evidence="5">CBS 12478</strain>
    </source>
</reference>
<dbReference type="Gene3D" id="3.90.180.10">
    <property type="entry name" value="Medium-chain alcohol dehydrogenases, catalytic domain"/>
    <property type="match status" value="1"/>
</dbReference>
<gene>
    <name evidence="5" type="ORF">CI109_102950</name>
</gene>
<dbReference type="InterPro" id="IPR036291">
    <property type="entry name" value="NAD(P)-bd_dom_sf"/>
</dbReference>
<keyword evidence="4" id="KW-0560">Oxidoreductase</keyword>
<dbReference type="SMART" id="SM00829">
    <property type="entry name" value="PKS_ER"/>
    <property type="match status" value="1"/>
</dbReference>
<dbReference type="FunFam" id="3.40.50.720:FF:000022">
    <property type="entry name" value="Cinnamyl alcohol dehydrogenase"/>
    <property type="match status" value="1"/>
</dbReference>
<evidence type="ECO:0000256" key="1">
    <source>
        <dbReference type="ARBA" id="ARBA00001947"/>
    </source>
</evidence>
<comment type="cofactor">
    <cofactor evidence="1">
        <name>Zn(2+)</name>
        <dbReference type="ChEBI" id="CHEBI:29105"/>
    </cofactor>
</comment>
<dbReference type="Gene3D" id="3.40.50.720">
    <property type="entry name" value="NAD(P)-binding Rossmann-like Domain"/>
    <property type="match status" value="1"/>
</dbReference>
<dbReference type="CDD" id="cd05283">
    <property type="entry name" value="CAD1"/>
    <property type="match status" value="1"/>
</dbReference>
<keyword evidence="3" id="KW-0862">Zinc</keyword>
<evidence type="ECO:0000313" key="5">
    <source>
        <dbReference type="EMBL" id="WWD18498.1"/>
    </source>
</evidence>
<dbReference type="GO" id="GO:0046872">
    <property type="term" value="F:metal ion binding"/>
    <property type="evidence" value="ECO:0007669"/>
    <property type="project" value="UniProtKB-KW"/>
</dbReference>
<accession>A0A5M6C830</accession>
<protein>
    <submittedName>
        <fullName evidence="5">Uncharacterized protein</fullName>
    </submittedName>
</protein>
<sequence length="352" mass="37685">MSVPTQFAGQAAMEKQNEESFDLKHYAYTPREFTEEDVVIKVECCGICGSDLHTITCGWMEHKNFPMIVGHEIVGQVVKAGKNTKHQVGDRIGFGAQCNSCMDCENCKAGHENYCVGTMVGTYNGPTGSDVQPYTQGGYADYYQGPGHFAVKIPEGIESTVAAPMLCAGVTVFAPLKRYGAGPGKKVGVIGIGGLGHLAIQFANALGAEAYAISHSDKKKADAESMGAKGFVSSGDKESTNAHKSSFDLIICTSYQEGMPLQEVYLPLLKPFGNMVVVGLPNSGVPAGGWALLGKSITGSLIGSPAELEEMFEVAVKHDVKTWVETRPMSEATQAVQDMHHGKARYRYVLTN</sequence>
<proteinExistence type="predicted"/>